<name>A0A1I2IYF4_9GAMM</name>
<dbReference type="AlphaFoldDB" id="A0A1I2IYF4"/>
<organism evidence="1 2">
    <name type="scientific">Dyella marensis</name>
    <dbReference type="NCBI Taxonomy" id="500610"/>
    <lineage>
        <taxon>Bacteria</taxon>
        <taxon>Pseudomonadati</taxon>
        <taxon>Pseudomonadota</taxon>
        <taxon>Gammaproteobacteria</taxon>
        <taxon>Lysobacterales</taxon>
        <taxon>Rhodanobacteraceae</taxon>
        <taxon>Dyella</taxon>
    </lineage>
</organism>
<evidence type="ECO:0000313" key="2">
    <source>
        <dbReference type="Proteomes" id="UP000199477"/>
    </source>
</evidence>
<protein>
    <submittedName>
        <fullName evidence="1">Uncharacterized protein</fullName>
    </submittedName>
</protein>
<proteinExistence type="predicted"/>
<keyword evidence="2" id="KW-1185">Reference proteome</keyword>
<sequence>MLLACLAAYALVRAPGAESAKYEVPGIGVKFALPVGVKPPLLGSMFVSDDRAIRIVVEVSSIELPSENLTALERTFPDPAVPFHNGKLDGMLRSRALVDGRSWGGWWLTVDRGKQKLSFMISYQGEDPAKLDQLKSLLSTISWDGRTADSEVAFGAKFEVPGLQLVAGQGGALLYTANGSSDWHQPFIYLMAQPSKVEGDQLRSAELCELAASKILKGNSTAAPRYTETKEIRMCDVFGGTTEEGVNYYAIVAFPDGAAFHLLGQGDPDVIRNAIQKGRR</sequence>
<reference evidence="2" key="1">
    <citation type="submission" date="2016-10" db="EMBL/GenBank/DDBJ databases">
        <authorList>
            <person name="Varghese N."/>
            <person name="Submissions S."/>
        </authorList>
    </citation>
    <scope>NUCLEOTIDE SEQUENCE [LARGE SCALE GENOMIC DNA]</scope>
    <source>
        <strain evidence="2">UNC178MFTsu3.1</strain>
    </source>
</reference>
<gene>
    <name evidence="1" type="ORF">SAMN02799615_03734</name>
</gene>
<dbReference type="EMBL" id="FONH01000020">
    <property type="protein sequence ID" value="SFF47552.1"/>
    <property type="molecule type" value="Genomic_DNA"/>
</dbReference>
<accession>A0A1I2IYF4</accession>
<dbReference type="Proteomes" id="UP000199477">
    <property type="component" value="Unassembled WGS sequence"/>
</dbReference>
<evidence type="ECO:0000313" key="1">
    <source>
        <dbReference type="EMBL" id="SFF47552.1"/>
    </source>
</evidence>